<feature type="compositionally biased region" description="Polar residues" evidence="1">
    <location>
        <begin position="261"/>
        <end position="270"/>
    </location>
</feature>
<sequence length="570" mass="63694">MPRTVMQLEMNDSPLLRKDTMKHRISKWSSFFEKLENKVHNSLHEESDTEEISFETFAVDPKFKSADEEYRKARVSLLQELGITEDEVSQVASKDNDEGSEEDSAGATTSDEQGSESSDNEVSCDEGSQKDSASDDEHGCERSDKGVGPQNKKEFGKSLKHLRKGKVSLLQEDSNSEDELAQVKGSDIDKDCAAIESDDEQSSQSSDDDFSPKYKIDPETSLRQLRKEKISFLQEDSVSDDKLAQNEGRVIDKDCAAIVSGNKQSSQSTNEDSDNPSKLGKNLDKILKFNKNQVDESISNLGQCENSENTFRYKRLESTLNDVESGCEHTPSKLNTLTSLENLNYSSTSSTKRFQLVKGNQNKERNSSCSSLISKRTAKSLLRNLETADNNGAENIPVSNLVLHGGQHTSPERTNLKKKRTGDTSKTCHRKIYSKTLRGGVDGILINDSSLPFNSVCTRHKDDGSLRPNVKETEIQDTSGIYTPHPQDSSTQQDFNNKVPESKADIIEMYNQYALWKLQKRRKSGCGSLHIVSNLNEEPSDENKLVPISSPVVHKPVLTPRRFSLKKTVY</sequence>
<keyword evidence="2" id="KW-1185">Reference proteome</keyword>
<gene>
    <name evidence="3 4" type="primary">LOC113209694</name>
</gene>
<dbReference type="AlphaFoldDB" id="A0A9C6X5C9"/>
<proteinExistence type="predicted"/>
<evidence type="ECO:0000313" key="4">
    <source>
        <dbReference type="RefSeq" id="XP_052129431.1"/>
    </source>
</evidence>
<dbReference type="OrthoDB" id="10674757at2759"/>
<feature type="compositionally biased region" description="Polar residues" evidence="1">
    <location>
        <begin position="106"/>
        <end position="117"/>
    </location>
</feature>
<evidence type="ECO:0000313" key="3">
    <source>
        <dbReference type="RefSeq" id="XP_052129428.1"/>
    </source>
</evidence>
<dbReference type="GeneID" id="113209694"/>
<organism evidence="2 3">
    <name type="scientific">Frankliniella occidentalis</name>
    <name type="common">Western flower thrips</name>
    <name type="synonym">Euthrips occidentalis</name>
    <dbReference type="NCBI Taxonomy" id="133901"/>
    <lineage>
        <taxon>Eukaryota</taxon>
        <taxon>Metazoa</taxon>
        <taxon>Ecdysozoa</taxon>
        <taxon>Arthropoda</taxon>
        <taxon>Hexapoda</taxon>
        <taxon>Insecta</taxon>
        <taxon>Pterygota</taxon>
        <taxon>Neoptera</taxon>
        <taxon>Paraneoptera</taxon>
        <taxon>Thysanoptera</taxon>
        <taxon>Terebrantia</taxon>
        <taxon>Thripoidea</taxon>
        <taxon>Thripidae</taxon>
        <taxon>Frankliniella</taxon>
    </lineage>
</organism>
<dbReference type="Proteomes" id="UP000504606">
    <property type="component" value="Unplaced"/>
</dbReference>
<evidence type="ECO:0000313" key="2">
    <source>
        <dbReference type="Proteomes" id="UP000504606"/>
    </source>
</evidence>
<dbReference type="RefSeq" id="XP_052129431.1">
    <property type="nucleotide sequence ID" value="XM_052273471.1"/>
</dbReference>
<protein>
    <submittedName>
        <fullName evidence="3 4">Clumping factor A-like</fullName>
    </submittedName>
</protein>
<dbReference type="KEGG" id="foc:113209694"/>
<evidence type="ECO:0000256" key="1">
    <source>
        <dbReference type="SAM" id="MobiDB-lite"/>
    </source>
</evidence>
<feature type="region of interest" description="Disordered" evidence="1">
    <location>
        <begin position="260"/>
        <end position="281"/>
    </location>
</feature>
<feature type="compositionally biased region" description="Acidic residues" evidence="1">
    <location>
        <begin position="196"/>
        <end position="209"/>
    </location>
</feature>
<feature type="compositionally biased region" description="Basic and acidic residues" evidence="1">
    <location>
        <begin position="127"/>
        <end position="157"/>
    </location>
</feature>
<feature type="region of interest" description="Disordered" evidence="1">
    <location>
        <begin position="81"/>
        <end position="222"/>
    </location>
</feature>
<feature type="compositionally biased region" description="Basic and acidic residues" evidence="1">
    <location>
        <begin position="210"/>
        <end position="222"/>
    </location>
</feature>
<accession>A0A9C6X5C9</accession>
<dbReference type="RefSeq" id="XP_052129428.1">
    <property type="nucleotide sequence ID" value="XM_052273468.1"/>
</dbReference>
<reference evidence="3 4" key="1">
    <citation type="submission" date="2025-04" db="UniProtKB">
        <authorList>
            <consortium name="RefSeq"/>
        </authorList>
    </citation>
    <scope>IDENTIFICATION</scope>
    <source>
        <tissue evidence="3 4">Whole organism</tissue>
    </source>
</reference>
<name>A0A9C6X5C9_FRAOC</name>
<feature type="region of interest" description="Disordered" evidence="1">
    <location>
        <begin position="390"/>
        <end position="427"/>
    </location>
</feature>